<evidence type="ECO:0000256" key="7">
    <source>
        <dbReference type="ARBA" id="ARBA00022692"/>
    </source>
</evidence>
<dbReference type="CDD" id="cd15366">
    <property type="entry name" value="7tmA_GPR4"/>
    <property type="match status" value="1"/>
</dbReference>
<evidence type="ECO:0000256" key="14">
    <source>
        <dbReference type="ARBA" id="ARBA00023157"/>
    </source>
</evidence>
<comment type="similarity">
    <text evidence="4">Belongs to the G-protein coupled receptor 1 family.</text>
</comment>
<keyword evidence="23" id="KW-1185">Reference proteome</keyword>
<keyword evidence="5" id="KW-1003">Cell membrane</keyword>
<feature type="transmembrane region" description="Helical" evidence="19">
    <location>
        <begin position="860"/>
        <end position="880"/>
    </location>
</feature>
<keyword evidence="11 18" id="KW-0408">Iron</keyword>
<feature type="domain" description="G-protein coupled receptors family 1 profile" evidence="21">
    <location>
        <begin position="839"/>
        <end position="1091"/>
    </location>
</feature>
<dbReference type="CDD" id="cd11026">
    <property type="entry name" value="CYP2"/>
    <property type="match status" value="1"/>
</dbReference>
<dbReference type="Proteomes" id="UP000886611">
    <property type="component" value="Unassembled WGS sequence"/>
</dbReference>
<dbReference type="Gene3D" id="1.10.630.10">
    <property type="entry name" value="Cytochrome P450"/>
    <property type="match status" value="1"/>
</dbReference>
<dbReference type="SUPFAM" id="SSF48264">
    <property type="entry name" value="Cytochrome P450"/>
    <property type="match status" value="1"/>
</dbReference>
<feature type="non-terminal residue" evidence="22">
    <location>
        <position position="1167"/>
    </location>
</feature>
<evidence type="ECO:0000256" key="8">
    <source>
        <dbReference type="ARBA" id="ARBA00022723"/>
    </source>
</evidence>
<evidence type="ECO:0000256" key="9">
    <source>
        <dbReference type="ARBA" id="ARBA00022837"/>
    </source>
</evidence>
<dbReference type="GO" id="GO:0005737">
    <property type="term" value="C:cytoplasm"/>
    <property type="evidence" value="ECO:0007669"/>
    <property type="project" value="TreeGrafter"/>
</dbReference>
<feature type="domain" description="EF-hand" evidence="20">
    <location>
        <begin position="330"/>
        <end position="365"/>
    </location>
</feature>
<evidence type="ECO:0000256" key="6">
    <source>
        <dbReference type="ARBA" id="ARBA00022617"/>
    </source>
</evidence>
<accession>A0A8X7XPM3</accession>
<comment type="caution">
    <text evidence="22">The sequence shown here is derived from an EMBL/GenBank/DDBJ whole genome shotgun (WGS) entry which is preliminary data.</text>
</comment>
<dbReference type="GO" id="GO:0005509">
    <property type="term" value="F:calcium ion binding"/>
    <property type="evidence" value="ECO:0007669"/>
    <property type="project" value="InterPro"/>
</dbReference>
<keyword evidence="8 18" id="KW-0479">Metal-binding</keyword>
<dbReference type="FunFam" id="1.20.1070.10:FF:000065">
    <property type="entry name" value="G-protein coupled receptor 4"/>
    <property type="match status" value="1"/>
</dbReference>
<dbReference type="InterPro" id="IPR018247">
    <property type="entry name" value="EF_Hand_1_Ca_BS"/>
</dbReference>
<dbReference type="PROSITE" id="PS00237">
    <property type="entry name" value="G_PROTEIN_RECEP_F1_1"/>
    <property type="match status" value="1"/>
</dbReference>
<evidence type="ECO:0000259" key="20">
    <source>
        <dbReference type="PROSITE" id="PS50222"/>
    </source>
</evidence>
<keyword evidence="17" id="KW-0807">Transducer</keyword>
<keyword evidence="7 19" id="KW-0812">Transmembrane</keyword>
<dbReference type="GO" id="GO:0004930">
    <property type="term" value="F:G protein-coupled receptor activity"/>
    <property type="evidence" value="ECO:0007669"/>
    <property type="project" value="UniProtKB-KW"/>
</dbReference>
<comment type="similarity">
    <text evidence="3">Belongs to the cytochrome P450 family.</text>
</comment>
<evidence type="ECO:0000256" key="18">
    <source>
        <dbReference type="PIRSR" id="PIRSR602401-1"/>
    </source>
</evidence>
<dbReference type="InterPro" id="IPR000276">
    <property type="entry name" value="GPCR_Rhodpsn"/>
</dbReference>
<dbReference type="AlphaFoldDB" id="A0A8X7XPM3"/>
<dbReference type="EMBL" id="JAATIS010000094">
    <property type="protein sequence ID" value="KAG2471079.1"/>
    <property type="molecule type" value="Genomic_DNA"/>
</dbReference>
<comment type="subcellular location">
    <subcellularLocation>
        <location evidence="2">Cell membrane</location>
        <topology evidence="2">Multi-pass membrane protein</topology>
    </subcellularLocation>
</comment>
<feature type="transmembrane region" description="Helical" evidence="19">
    <location>
        <begin position="988"/>
        <end position="1009"/>
    </location>
</feature>
<dbReference type="PANTHER" id="PTHR24300:SF346">
    <property type="entry name" value="CYTOCHROME P450 2C44"/>
    <property type="match status" value="1"/>
</dbReference>
<evidence type="ECO:0000256" key="15">
    <source>
        <dbReference type="ARBA" id="ARBA00023170"/>
    </source>
</evidence>
<dbReference type="InterPro" id="IPR036396">
    <property type="entry name" value="Cyt_P450_sf"/>
</dbReference>
<evidence type="ECO:0000256" key="4">
    <source>
        <dbReference type="ARBA" id="ARBA00010663"/>
    </source>
</evidence>
<keyword evidence="10 19" id="KW-1133">Transmembrane helix</keyword>
<feature type="transmembrane region" description="Helical" evidence="19">
    <location>
        <begin position="1030"/>
        <end position="1050"/>
    </location>
</feature>
<dbReference type="PRINTS" id="PR00385">
    <property type="entry name" value="P450"/>
</dbReference>
<evidence type="ECO:0000313" key="23">
    <source>
        <dbReference type="Proteomes" id="UP000886611"/>
    </source>
</evidence>
<dbReference type="PROSITE" id="PS50262">
    <property type="entry name" value="G_PROTEIN_RECEP_F1_2"/>
    <property type="match status" value="1"/>
</dbReference>
<keyword evidence="15" id="KW-0675">Receptor</keyword>
<dbReference type="InterPro" id="IPR001128">
    <property type="entry name" value="Cyt_P450"/>
</dbReference>
<dbReference type="InterPro" id="IPR017452">
    <property type="entry name" value="GPCR_Rhodpsn_7TM"/>
</dbReference>
<keyword evidence="13 19" id="KW-0472">Membrane</keyword>
<dbReference type="GO" id="GO:0005506">
    <property type="term" value="F:iron ion binding"/>
    <property type="evidence" value="ECO:0007669"/>
    <property type="project" value="InterPro"/>
</dbReference>
<evidence type="ECO:0000256" key="12">
    <source>
        <dbReference type="ARBA" id="ARBA00023040"/>
    </source>
</evidence>
<proteinExistence type="inferred from homology"/>
<gene>
    <name evidence="22" type="primary">Gpr4_1</name>
    <name evidence="22" type="ORF">GTO96_0005220</name>
</gene>
<feature type="transmembrane region" description="Helical" evidence="19">
    <location>
        <begin position="939"/>
        <end position="959"/>
    </location>
</feature>
<protein>
    <submittedName>
        <fullName evidence="22">GPR4 protein</fullName>
    </submittedName>
</protein>
<dbReference type="InterPro" id="IPR002401">
    <property type="entry name" value="Cyt_P450_E_grp-I"/>
</dbReference>
<dbReference type="InterPro" id="IPR011992">
    <property type="entry name" value="EF-hand-dom_pair"/>
</dbReference>
<evidence type="ECO:0000259" key="21">
    <source>
        <dbReference type="PROSITE" id="PS50262"/>
    </source>
</evidence>
<feature type="transmembrane region" description="Helical" evidence="19">
    <location>
        <begin position="828"/>
        <end position="848"/>
    </location>
</feature>
<dbReference type="InterPro" id="IPR050182">
    <property type="entry name" value="Cytochrome_P450_fam2"/>
</dbReference>
<comment type="cofactor">
    <cofactor evidence="1 18">
        <name>heme</name>
        <dbReference type="ChEBI" id="CHEBI:30413"/>
    </cofactor>
</comment>
<dbReference type="GO" id="GO:0016712">
    <property type="term" value="F:oxidoreductase activity, acting on paired donors, with incorporation or reduction of molecular oxygen, reduced flavin or flavoprotein as one donor, and incorporation of one atom of oxygen"/>
    <property type="evidence" value="ECO:0007669"/>
    <property type="project" value="TreeGrafter"/>
</dbReference>
<dbReference type="PROSITE" id="PS50222">
    <property type="entry name" value="EF_HAND_2"/>
    <property type="match status" value="2"/>
</dbReference>
<dbReference type="InterPro" id="IPR017972">
    <property type="entry name" value="Cyt_P450_CS"/>
</dbReference>
<dbReference type="Gene3D" id="1.10.238.10">
    <property type="entry name" value="EF-hand"/>
    <property type="match status" value="1"/>
</dbReference>
<dbReference type="Gene3D" id="1.20.1070.10">
    <property type="entry name" value="Rhodopsin 7-helix transmembrane proteins"/>
    <property type="match status" value="1"/>
</dbReference>
<dbReference type="CDD" id="cd00051">
    <property type="entry name" value="EFh"/>
    <property type="match status" value="1"/>
</dbReference>
<dbReference type="Pfam" id="PF00036">
    <property type="entry name" value="EF-hand_1"/>
    <property type="match status" value="1"/>
</dbReference>
<keyword evidence="9" id="KW-0106">Calcium</keyword>
<dbReference type="SUPFAM" id="SSF81321">
    <property type="entry name" value="Family A G protein-coupled receptor-like"/>
    <property type="match status" value="1"/>
</dbReference>
<dbReference type="GO" id="GO:0006082">
    <property type="term" value="P:organic acid metabolic process"/>
    <property type="evidence" value="ECO:0007669"/>
    <property type="project" value="TreeGrafter"/>
</dbReference>
<keyword evidence="14" id="KW-1015">Disulfide bond</keyword>
<reference evidence="22 23" key="1">
    <citation type="journal article" date="2021" name="Cell">
        <title>Tracing the genetic footprints of vertebrate landing in non-teleost ray-finned fishes.</title>
        <authorList>
            <person name="Bi X."/>
            <person name="Wang K."/>
            <person name="Yang L."/>
            <person name="Pan H."/>
            <person name="Jiang H."/>
            <person name="Wei Q."/>
            <person name="Fang M."/>
            <person name="Yu H."/>
            <person name="Zhu C."/>
            <person name="Cai Y."/>
            <person name="He Y."/>
            <person name="Gan X."/>
            <person name="Zeng H."/>
            <person name="Yu D."/>
            <person name="Zhu Y."/>
            <person name="Jiang H."/>
            <person name="Qiu Q."/>
            <person name="Yang H."/>
            <person name="Zhang Y.E."/>
            <person name="Wang W."/>
            <person name="Zhu M."/>
            <person name="He S."/>
            <person name="Zhang G."/>
        </authorList>
    </citation>
    <scope>NUCLEOTIDE SEQUENCE [LARGE SCALE GENOMIC DNA]</scope>
    <source>
        <strain evidence="22">Bchr_013</strain>
    </source>
</reference>
<dbReference type="GO" id="GO:0020037">
    <property type="term" value="F:heme binding"/>
    <property type="evidence" value="ECO:0007669"/>
    <property type="project" value="InterPro"/>
</dbReference>
<evidence type="ECO:0000256" key="5">
    <source>
        <dbReference type="ARBA" id="ARBA00022475"/>
    </source>
</evidence>
<dbReference type="GO" id="GO:0006805">
    <property type="term" value="P:xenobiotic metabolic process"/>
    <property type="evidence" value="ECO:0007669"/>
    <property type="project" value="TreeGrafter"/>
</dbReference>
<sequence length="1167" mass="134583">MERLFRQFFEICQLTVISVSQIIGIVHNIRRRQQNEAVACPIALELKESTPVRRNPRVWERRRNKTFWEELVERHFTENLWLQHFRMTRPTFEMLCGFISPDVAPITGCHRPPVPTQKRIAIALYKLATCTKYRVVGETFGVGKTTVHRCVYAVCTAIKEKLMQRYIRLPTVAEANEIGYRNSLVHLVPQIYGVLDGTHVPILPRRKATAITLIAKGGHLLFSRPLLMTVSSAHIYRLYDRFQVLDKDDNGVLRVETIDFRSFVRILAHFRPTEENRVREPNASEPLNSRNSKLKFAFQLYDQDKDGKISRAELLQVLRMMVGVEVTDEQLESIADRTIQEADLDGDGTISFEEFKKLSKTYGSVFTVWLGPKPAVVLSSYTTLKDALLTQGEEFSGRYIYPVLQKSTEGYGVVGSNGEQWKQVRRFSLTTLKNFGMGRRSIEERIQEETTFLQEAFLEKEDLPFNPKFIMFNAVANVICSVVFGRRFSYQDKDFLFFLKAIDGYFNFLSRPTGQLYNIFPKIMNHLPGEHKKVFADLEKLKIFIRNEATSLKDKMNPDDPNNYIEAFMAKILKEKDNPQTEFHELSLENSVMNMFSAGTETVSSTLRQALLIMMKFPHIQEKVQREIDTVIGSHRTPCMQDKQNMPYTDAVLHEIQRFMDLAPIGVPHTVIKDTEFKGYLLPKDTVVIPLLSSALSDPTMWKTTDSFCPENFLDENGAFKKNEAFLVFSLGKRACLGESLARMEIFLFITSLLQKFTFTSPLPLSELNISPELCSFGRMPRPYQISVLPKWDWCPELREYESEYTMSTPEMSCEVDSKIDHLFQPTLYIIVIIFGLPANCLALWAAYLQVKQKNELGIYLINLSVADLLYIATLPLWIGYFLHHDKWSYGKESCKFFGFIFYTNIYISIAFLCCISMDRYLAVAHPLKFAKVRRVKTAIIVSLVVWTIEIGANSAPLFHDELFNDRYNHTFCFEKYPMEKWVAWMNLYRIFVGFIFPWVLMLFCYQGILRAVKDNVSIEKQEKAKIKRLALSLIVIVLFCFAPYHVILLSRSAVYMSKPFDCSFEENIFTSYHVSLALTSLNCVADPILYCFVNEGARGDVTKALSTVIRFFTKTRTQETLASGSLTLETPLSARKLNFTKFSTYNTELTILRDDSMQLHMLSIKK</sequence>
<dbReference type="Pfam" id="PF00067">
    <property type="entry name" value="p450"/>
    <property type="match status" value="1"/>
</dbReference>
<dbReference type="PRINTS" id="PR00463">
    <property type="entry name" value="EP450I"/>
</dbReference>
<keyword evidence="12" id="KW-0297">G-protein coupled receptor</keyword>
<dbReference type="GO" id="GO:0005886">
    <property type="term" value="C:plasma membrane"/>
    <property type="evidence" value="ECO:0007669"/>
    <property type="project" value="UniProtKB-SubCell"/>
</dbReference>
<evidence type="ECO:0000256" key="11">
    <source>
        <dbReference type="ARBA" id="ARBA00023004"/>
    </source>
</evidence>
<evidence type="ECO:0000256" key="16">
    <source>
        <dbReference type="ARBA" id="ARBA00023180"/>
    </source>
</evidence>
<feature type="non-terminal residue" evidence="22">
    <location>
        <position position="1"/>
    </location>
</feature>
<evidence type="ECO:0000256" key="10">
    <source>
        <dbReference type="ARBA" id="ARBA00022989"/>
    </source>
</evidence>
<name>A0A8X7XPM3_POLSE</name>
<feature type="binding site" description="axial binding residue" evidence="18">
    <location>
        <position position="736"/>
    </location>
    <ligand>
        <name>heme</name>
        <dbReference type="ChEBI" id="CHEBI:30413"/>
    </ligand>
    <ligandPart>
        <name>Fe</name>
        <dbReference type="ChEBI" id="CHEBI:18248"/>
    </ligandPart>
</feature>
<dbReference type="SUPFAM" id="SSF47473">
    <property type="entry name" value="EF-hand"/>
    <property type="match status" value="1"/>
</dbReference>
<evidence type="ECO:0000256" key="1">
    <source>
        <dbReference type="ARBA" id="ARBA00001971"/>
    </source>
</evidence>
<evidence type="ECO:0000256" key="17">
    <source>
        <dbReference type="ARBA" id="ARBA00023224"/>
    </source>
</evidence>
<dbReference type="InterPro" id="IPR002048">
    <property type="entry name" value="EF_hand_dom"/>
</dbReference>
<dbReference type="PROSITE" id="PS00086">
    <property type="entry name" value="CYTOCHROME_P450"/>
    <property type="match status" value="1"/>
</dbReference>
<evidence type="ECO:0000313" key="22">
    <source>
        <dbReference type="EMBL" id="KAG2471079.1"/>
    </source>
</evidence>
<dbReference type="FunFam" id="1.10.630.10:FF:000176">
    <property type="entry name" value="Uncharacterized protein"/>
    <property type="match status" value="1"/>
</dbReference>
<evidence type="ECO:0000256" key="2">
    <source>
        <dbReference type="ARBA" id="ARBA00004651"/>
    </source>
</evidence>
<feature type="transmembrane region" description="Helical" evidence="19">
    <location>
        <begin position="900"/>
        <end position="918"/>
    </location>
</feature>
<evidence type="ECO:0000256" key="13">
    <source>
        <dbReference type="ARBA" id="ARBA00023136"/>
    </source>
</evidence>
<organism evidence="22 23">
    <name type="scientific">Polypterus senegalus</name>
    <name type="common">Senegal bichir</name>
    <dbReference type="NCBI Taxonomy" id="55291"/>
    <lineage>
        <taxon>Eukaryota</taxon>
        <taxon>Metazoa</taxon>
        <taxon>Chordata</taxon>
        <taxon>Craniata</taxon>
        <taxon>Vertebrata</taxon>
        <taxon>Euteleostomi</taxon>
        <taxon>Actinopterygii</taxon>
        <taxon>Polypteriformes</taxon>
        <taxon>Polypteridae</taxon>
        <taxon>Polypterus</taxon>
    </lineage>
</organism>
<evidence type="ECO:0000256" key="3">
    <source>
        <dbReference type="ARBA" id="ARBA00010617"/>
    </source>
</evidence>
<evidence type="ECO:0000256" key="19">
    <source>
        <dbReference type="SAM" id="Phobius"/>
    </source>
</evidence>
<dbReference type="Pfam" id="PF00001">
    <property type="entry name" value="7tm_1"/>
    <property type="match status" value="1"/>
</dbReference>
<keyword evidence="16" id="KW-0325">Glycoprotein</keyword>
<dbReference type="PROSITE" id="PS00018">
    <property type="entry name" value="EF_HAND_1"/>
    <property type="match status" value="2"/>
</dbReference>
<feature type="domain" description="EF-hand" evidence="20">
    <location>
        <begin position="289"/>
        <end position="324"/>
    </location>
</feature>
<keyword evidence="6 18" id="KW-0349">Heme</keyword>
<dbReference type="PANTHER" id="PTHR24300">
    <property type="entry name" value="CYTOCHROME P450 508A4-RELATED"/>
    <property type="match status" value="1"/>
</dbReference>
<dbReference type="SMART" id="SM00054">
    <property type="entry name" value="EFh"/>
    <property type="match status" value="3"/>
</dbReference>